<proteinExistence type="predicted"/>
<dbReference type="RefSeq" id="XP_004832567.1">
    <property type="nucleotide sequence ID" value="XM_004832510.1"/>
</dbReference>
<evidence type="ECO:0000256" key="1">
    <source>
        <dbReference type="SAM" id="MobiDB-lite"/>
    </source>
</evidence>
<accession>L1LCY5</accession>
<name>L1LCY5_THEEQ</name>
<dbReference type="OrthoDB" id="10314931at2759"/>
<organism evidence="2 3">
    <name type="scientific">Theileria equi strain WA</name>
    <dbReference type="NCBI Taxonomy" id="1537102"/>
    <lineage>
        <taxon>Eukaryota</taxon>
        <taxon>Sar</taxon>
        <taxon>Alveolata</taxon>
        <taxon>Apicomplexa</taxon>
        <taxon>Aconoidasida</taxon>
        <taxon>Piroplasmida</taxon>
        <taxon>Theileriidae</taxon>
        <taxon>Theileria</taxon>
    </lineage>
</organism>
<keyword evidence="3" id="KW-1185">Reference proteome</keyword>
<dbReference type="KEGG" id="beq:BEWA_051690"/>
<gene>
    <name evidence="2" type="ORF">BEWA_051690</name>
</gene>
<feature type="compositionally biased region" description="Low complexity" evidence="1">
    <location>
        <begin position="58"/>
        <end position="67"/>
    </location>
</feature>
<reference evidence="2 3" key="1">
    <citation type="journal article" date="2012" name="BMC Genomics">
        <title>Comparative genomic analysis and phylogenetic position of Theileria equi.</title>
        <authorList>
            <person name="Kappmeyer L.S."/>
            <person name="Thiagarajan M."/>
            <person name="Herndon D.R."/>
            <person name="Ramsay J.D."/>
            <person name="Caler E."/>
            <person name="Djikeng A."/>
            <person name="Gillespie J.J."/>
            <person name="Lau A.O."/>
            <person name="Roalson E.H."/>
            <person name="Silva J.C."/>
            <person name="Silva M.G."/>
            <person name="Suarez C.E."/>
            <person name="Ueti M.W."/>
            <person name="Nene V.M."/>
            <person name="Mealey R.H."/>
            <person name="Knowles D.P."/>
            <person name="Brayton K.A."/>
        </authorList>
    </citation>
    <scope>NUCLEOTIDE SEQUENCE [LARGE SCALE GENOMIC DNA]</scope>
    <source>
        <strain evidence="2 3">WA</strain>
    </source>
</reference>
<dbReference type="Proteomes" id="UP000031512">
    <property type="component" value="Unassembled WGS sequence"/>
</dbReference>
<evidence type="ECO:0000313" key="3">
    <source>
        <dbReference type="Proteomes" id="UP000031512"/>
    </source>
</evidence>
<dbReference type="GeneID" id="15803085"/>
<evidence type="ECO:0000313" key="2">
    <source>
        <dbReference type="EMBL" id="EKX73115.1"/>
    </source>
</evidence>
<dbReference type="AlphaFoldDB" id="L1LCY5"/>
<dbReference type="VEuPathDB" id="PiroplasmaDB:BEWA_051690"/>
<protein>
    <submittedName>
        <fullName evidence="2">Uncharacterized protein</fullName>
    </submittedName>
</protein>
<comment type="caution">
    <text evidence="2">The sequence shown here is derived from an EMBL/GenBank/DDBJ whole genome shotgun (WGS) entry which is preliminary data.</text>
</comment>
<feature type="region of interest" description="Disordered" evidence="1">
    <location>
        <begin position="39"/>
        <end position="69"/>
    </location>
</feature>
<sequence length="675" mass="74220">MNENLGTIQQANTVVFPAKSAEKKVVDRKRLAENLRRSIEAHKNRLAMARKSSKQEPSRSTTESRTTLGNRYIHNVRKFGHDTASEQIHVPTSMKHTQSSLNKIHATATIPYVNPNCKVHGINNNGISSLNEPSPMNIQIVTPNASGNSAGFDNHSVQYCSARVCVNSPSSDTAIGNTASIDDKHVLKNAELSENGTIKDTSSDDLRKLILGSGISEDNILELLRHVVMEILTGKQSVTQTSIENDPGIKNLLSYCSNNNSTQTCTESTGKQDKLMNLLLNCISTSIAASTKEDTINSSRSNKSVNVEINLNMQNPDTEGTFETSRPIENKEPVTIEPVFNKNSEGVSEIKESVSLLDRLKTWAPNLGFFKGKSNICGDCTKAALEIGSLTAKHSCNLGWATQEPDANAKNYAYLHVPSVNNDIKTQLDCKLVPNLRKSIFKPRYQTRTSTNQGDGTYPRIESRSISMQGTRNINIPILNSSAQNVGSNTIVPDMQRFQNYSNGKHLTPNPIPTDFGGKYIANENNNGYFVSQNISSVRASNIMHDNHSSYNSFNCHSENFFSQPHFVPLKMGTAPLNMQDINTNSTPSWTPKATFIPATRAFHNAPRIIHPVNTGIPSYVQDLYGARNTHVGHTCAIHGSPIDLSNGWNPNSQLVSSKSVVDTLNFLGKLNHKY</sequence>
<dbReference type="EMBL" id="ACOU01000003">
    <property type="protein sequence ID" value="EKX73115.1"/>
    <property type="molecule type" value="Genomic_DNA"/>
</dbReference>